<sequence>MKKVALIVVLALSGCAGDRGTYPSLAIRPTEKVGFAEPTPPPPTVAKSDPALDATLAGMTAKLRAIVSGFDADAARAERAAAAARGRPVGSDPWLTAQTALAALDEWRAQASTLASDASQLASDRAATLAPEYPGVDAMQQAATAEATRQDGVIGRIQASLPAA</sequence>
<dbReference type="RefSeq" id="WP_199035750.1">
    <property type="nucleotide sequence ID" value="NZ_JAELXS010000002.1"/>
</dbReference>
<comment type="caution">
    <text evidence="1">The sequence shown here is derived from an EMBL/GenBank/DDBJ whole genome shotgun (WGS) entry which is preliminary data.</text>
</comment>
<reference evidence="2" key="1">
    <citation type="submission" date="2020-12" db="EMBL/GenBank/DDBJ databases">
        <title>Hymenobacter sp.</title>
        <authorList>
            <person name="Kim M.K."/>
        </authorList>
    </citation>
    <scope>NUCLEOTIDE SEQUENCE [LARGE SCALE GENOMIC DNA]</scope>
    <source>
        <strain evidence="2">BT553</strain>
    </source>
</reference>
<protein>
    <submittedName>
        <fullName evidence="1">Uncharacterized protein</fullName>
    </submittedName>
</protein>
<organism evidence="1 2">
    <name type="scientific">Sphingomonas mollis</name>
    <dbReference type="NCBI Taxonomy" id="2795726"/>
    <lineage>
        <taxon>Bacteria</taxon>
        <taxon>Pseudomonadati</taxon>
        <taxon>Pseudomonadota</taxon>
        <taxon>Alphaproteobacteria</taxon>
        <taxon>Sphingomonadales</taxon>
        <taxon>Sphingomonadaceae</taxon>
        <taxon>Sphingomonas</taxon>
    </lineage>
</organism>
<gene>
    <name evidence="1" type="ORF">JAO74_05030</name>
</gene>
<dbReference type="PROSITE" id="PS51257">
    <property type="entry name" value="PROKAR_LIPOPROTEIN"/>
    <property type="match status" value="1"/>
</dbReference>
<evidence type="ECO:0000313" key="1">
    <source>
        <dbReference type="EMBL" id="MBJ6121154.1"/>
    </source>
</evidence>
<proteinExistence type="predicted"/>
<name>A0ABS0XM97_9SPHN</name>
<dbReference type="Proteomes" id="UP000640426">
    <property type="component" value="Unassembled WGS sequence"/>
</dbReference>
<accession>A0ABS0XM97</accession>
<evidence type="ECO:0000313" key="2">
    <source>
        <dbReference type="Proteomes" id="UP000640426"/>
    </source>
</evidence>
<keyword evidence="2" id="KW-1185">Reference proteome</keyword>
<dbReference type="EMBL" id="JAELXS010000002">
    <property type="protein sequence ID" value="MBJ6121154.1"/>
    <property type="molecule type" value="Genomic_DNA"/>
</dbReference>